<dbReference type="PANTHER" id="PTHR43300">
    <property type="entry name" value="ACETYLTRANSFERASE"/>
    <property type="match status" value="1"/>
</dbReference>
<dbReference type="Pfam" id="PF00132">
    <property type="entry name" value="Hexapep"/>
    <property type="match status" value="1"/>
</dbReference>
<evidence type="ECO:0000256" key="3">
    <source>
        <dbReference type="ARBA" id="ARBA00022737"/>
    </source>
</evidence>
<evidence type="ECO:0000313" key="5">
    <source>
        <dbReference type="EMBL" id="MFD1094253.1"/>
    </source>
</evidence>
<dbReference type="Pfam" id="PF14602">
    <property type="entry name" value="Hexapep_2"/>
    <property type="match status" value="1"/>
</dbReference>
<evidence type="ECO:0000313" key="6">
    <source>
        <dbReference type="Proteomes" id="UP001597131"/>
    </source>
</evidence>
<evidence type="ECO:0000256" key="2">
    <source>
        <dbReference type="ARBA" id="ARBA00022679"/>
    </source>
</evidence>
<keyword evidence="2" id="KW-0808">Transferase</keyword>
<comment type="similarity">
    <text evidence="1">Belongs to the transferase hexapeptide repeat family.</text>
</comment>
<dbReference type="InterPro" id="IPR050179">
    <property type="entry name" value="Trans_hexapeptide_repeat"/>
</dbReference>
<dbReference type="GO" id="GO:0016746">
    <property type="term" value="F:acyltransferase activity"/>
    <property type="evidence" value="ECO:0007669"/>
    <property type="project" value="UniProtKB-KW"/>
</dbReference>
<comment type="caution">
    <text evidence="5">The sequence shown here is derived from an EMBL/GenBank/DDBJ whole genome shotgun (WGS) entry which is preliminary data.</text>
</comment>
<proteinExistence type="inferred from homology"/>
<sequence>MVRRIINLLKKVFYSNEKYARQIGVSIGDKCKIATTNFGSEPYLIEIGNHVQITQGVRFFNHGAAWVFREEIPAFDVFGKIKVGDNVYIGNNALIMPGVKIGDNVIIGAGAIVTKSVESNKVIAGNPAKVIGEVEDLKKRIAPYNLSSKGMSYEKKKTFLLSQPENKFLKK</sequence>
<dbReference type="CDD" id="cd04647">
    <property type="entry name" value="LbH_MAT_like"/>
    <property type="match status" value="1"/>
</dbReference>
<organism evidence="5 6">
    <name type="scientific">Salegentibacter chungangensis</name>
    <dbReference type="NCBI Taxonomy" id="1335724"/>
    <lineage>
        <taxon>Bacteria</taxon>
        <taxon>Pseudomonadati</taxon>
        <taxon>Bacteroidota</taxon>
        <taxon>Flavobacteriia</taxon>
        <taxon>Flavobacteriales</taxon>
        <taxon>Flavobacteriaceae</taxon>
        <taxon>Salegentibacter</taxon>
    </lineage>
</organism>
<evidence type="ECO:0000256" key="1">
    <source>
        <dbReference type="ARBA" id="ARBA00007274"/>
    </source>
</evidence>
<dbReference type="InterPro" id="IPR011004">
    <property type="entry name" value="Trimer_LpxA-like_sf"/>
</dbReference>
<dbReference type="Proteomes" id="UP001597131">
    <property type="component" value="Unassembled WGS sequence"/>
</dbReference>
<dbReference type="InterPro" id="IPR001451">
    <property type="entry name" value="Hexapep"/>
</dbReference>
<gene>
    <name evidence="5" type="ORF">ACFQ3Q_00690</name>
</gene>
<evidence type="ECO:0000256" key="4">
    <source>
        <dbReference type="ARBA" id="ARBA00023315"/>
    </source>
</evidence>
<dbReference type="SUPFAM" id="SSF51161">
    <property type="entry name" value="Trimeric LpxA-like enzymes"/>
    <property type="match status" value="1"/>
</dbReference>
<dbReference type="Gene3D" id="2.160.10.10">
    <property type="entry name" value="Hexapeptide repeat proteins"/>
    <property type="match status" value="1"/>
</dbReference>
<dbReference type="RefSeq" id="WP_380741939.1">
    <property type="nucleotide sequence ID" value="NZ_JBHTLI010000001.1"/>
</dbReference>
<keyword evidence="3" id="KW-0677">Repeat</keyword>
<keyword evidence="6" id="KW-1185">Reference proteome</keyword>
<keyword evidence="4 5" id="KW-0012">Acyltransferase</keyword>
<name>A0ABW3NKR6_9FLAO</name>
<dbReference type="InterPro" id="IPR018357">
    <property type="entry name" value="Hexapep_transf_CS"/>
</dbReference>
<dbReference type="EMBL" id="JBHTLI010000001">
    <property type="protein sequence ID" value="MFD1094253.1"/>
    <property type="molecule type" value="Genomic_DNA"/>
</dbReference>
<dbReference type="PANTHER" id="PTHR43300:SF11">
    <property type="entry name" value="ACETYLTRANSFERASE RV3034C-RELATED"/>
    <property type="match status" value="1"/>
</dbReference>
<accession>A0ABW3NKR6</accession>
<dbReference type="PROSITE" id="PS00101">
    <property type="entry name" value="HEXAPEP_TRANSFERASES"/>
    <property type="match status" value="1"/>
</dbReference>
<protein>
    <submittedName>
        <fullName evidence="5">Acyltransferase</fullName>
    </submittedName>
</protein>
<reference evidence="6" key="1">
    <citation type="journal article" date="2019" name="Int. J. Syst. Evol. Microbiol.">
        <title>The Global Catalogue of Microorganisms (GCM) 10K type strain sequencing project: providing services to taxonomists for standard genome sequencing and annotation.</title>
        <authorList>
            <consortium name="The Broad Institute Genomics Platform"/>
            <consortium name="The Broad Institute Genome Sequencing Center for Infectious Disease"/>
            <person name="Wu L."/>
            <person name="Ma J."/>
        </authorList>
    </citation>
    <scope>NUCLEOTIDE SEQUENCE [LARGE SCALE GENOMIC DNA]</scope>
    <source>
        <strain evidence="6">CCUG 64793</strain>
    </source>
</reference>